<sequence>MTAVSEFRKLIANHPVGKSLEISLWPGTTRRSYHLLEINTRKKSTVLYVKENNSSPGFWGLTKNQLDQLDKAQVRWFAVLLSKSNDTGYVLSSNEVKSRVQDGTFELSKDGDHKVNERTDLNSNMAFRGIKDLLAIVL</sequence>
<organism evidence="1">
    <name type="scientific">marine sediment metagenome</name>
    <dbReference type="NCBI Taxonomy" id="412755"/>
    <lineage>
        <taxon>unclassified sequences</taxon>
        <taxon>metagenomes</taxon>
        <taxon>ecological metagenomes</taxon>
    </lineage>
</organism>
<dbReference type="EMBL" id="BARU01037099">
    <property type="protein sequence ID" value="GAH84482.1"/>
    <property type="molecule type" value="Genomic_DNA"/>
</dbReference>
<proteinExistence type="predicted"/>
<gene>
    <name evidence="1" type="ORF">S03H2_57856</name>
</gene>
<reference evidence="1" key="1">
    <citation type="journal article" date="2014" name="Front. Microbiol.">
        <title>High frequency of phylogenetically diverse reductive dehalogenase-homologous genes in deep subseafloor sedimentary metagenomes.</title>
        <authorList>
            <person name="Kawai M."/>
            <person name="Futagami T."/>
            <person name="Toyoda A."/>
            <person name="Takaki Y."/>
            <person name="Nishi S."/>
            <person name="Hori S."/>
            <person name="Arai W."/>
            <person name="Tsubouchi T."/>
            <person name="Morono Y."/>
            <person name="Uchiyama I."/>
            <person name="Ito T."/>
            <person name="Fujiyama A."/>
            <person name="Inagaki F."/>
            <person name="Takami H."/>
        </authorList>
    </citation>
    <scope>NUCLEOTIDE SEQUENCE</scope>
    <source>
        <strain evidence="1">Expedition CK06-06</strain>
    </source>
</reference>
<protein>
    <submittedName>
        <fullName evidence="1">Uncharacterized protein</fullName>
    </submittedName>
</protein>
<evidence type="ECO:0000313" key="1">
    <source>
        <dbReference type="EMBL" id="GAH84482.1"/>
    </source>
</evidence>
<name>X1IS13_9ZZZZ</name>
<dbReference type="AlphaFoldDB" id="X1IS13"/>
<accession>X1IS13</accession>
<comment type="caution">
    <text evidence="1">The sequence shown here is derived from an EMBL/GenBank/DDBJ whole genome shotgun (WGS) entry which is preliminary data.</text>
</comment>